<keyword evidence="3" id="KW-0479">Metal-binding</keyword>
<keyword evidence="5" id="KW-0408">Iron</keyword>
<protein>
    <recommendedName>
        <fullName evidence="6">Desulfoferrodoxin ferrous iron-binding domain-containing protein</fullName>
    </recommendedName>
</protein>
<evidence type="ECO:0000256" key="5">
    <source>
        <dbReference type="ARBA" id="ARBA00023004"/>
    </source>
</evidence>
<reference evidence="7 8" key="1">
    <citation type="submission" date="2020-04" db="EMBL/GenBank/DDBJ databases">
        <authorList>
            <person name="Zheng R.K."/>
            <person name="Sun C.M."/>
        </authorList>
    </citation>
    <scope>NUCLEOTIDE SEQUENCE [LARGE SCALE GENOMIC DNA]</scope>
    <source>
        <strain evidence="8">zrk29</strain>
    </source>
</reference>
<evidence type="ECO:0000256" key="4">
    <source>
        <dbReference type="ARBA" id="ARBA00022982"/>
    </source>
</evidence>
<evidence type="ECO:0000313" key="7">
    <source>
        <dbReference type="EMBL" id="QLY40697.1"/>
    </source>
</evidence>
<dbReference type="PANTHER" id="PTHR36541">
    <property type="entry name" value="SUPEROXIDE REDUCTASE-RELATED"/>
    <property type="match status" value="1"/>
</dbReference>
<keyword evidence="8" id="KW-1185">Reference proteome</keyword>
<dbReference type="InterPro" id="IPR036073">
    <property type="entry name" value="Desulfoferrodoxin_Fe-bd_dom_sf"/>
</dbReference>
<keyword evidence="2" id="KW-0813">Transport</keyword>
<organism evidence="7 8">
    <name type="scientific">Hujiaoplasma nucleasis</name>
    <dbReference type="NCBI Taxonomy" id="2725268"/>
    <lineage>
        <taxon>Bacteria</taxon>
        <taxon>Bacillati</taxon>
        <taxon>Mycoplasmatota</taxon>
        <taxon>Mollicutes</taxon>
        <taxon>Candidatus Izemoplasmatales</taxon>
        <taxon>Hujiaoplasmataceae</taxon>
        <taxon>Hujiaoplasma</taxon>
    </lineage>
</organism>
<dbReference type="AlphaFoldDB" id="A0A7L6N607"/>
<dbReference type="Pfam" id="PF01880">
    <property type="entry name" value="Desulfoferrodox"/>
    <property type="match status" value="1"/>
</dbReference>
<evidence type="ECO:0000313" key="8">
    <source>
        <dbReference type="Proteomes" id="UP000512167"/>
    </source>
</evidence>
<dbReference type="PANTHER" id="PTHR36541:SF1">
    <property type="entry name" value="SUPEROXIDE REDUCTASE-RELATED"/>
    <property type="match status" value="1"/>
</dbReference>
<dbReference type="Proteomes" id="UP000512167">
    <property type="component" value="Chromosome"/>
</dbReference>
<dbReference type="SUPFAM" id="SSF49367">
    <property type="entry name" value="Superoxide reductase-like"/>
    <property type="match status" value="1"/>
</dbReference>
<dbReference type="KEGG" id="tbk:HF295_07485"/>
<dbReference type="Gene3D" id="2.60.40.730">
    <property type="entry name" value="SOR catalytic domain"/>
    <property type="match status" value="1"/>
</dbReference>
<dbReference type="GO" id="GO:0016491">
    <property type="term" value="F:oxidoreductase activity"/>
    <property type="evidence" value="ECO:0007669"/>
    <property type="project" value="InterPro"/>
</dbReference>
<dbReference type="EMBL" id="CP051151">
    <property type="protein sequence ID" value="QLY40697.1"/>
    <property type="molecule type" value="Genomic_DNA"/>
</dbReference>
<dbReference type="GO" id="GO:0005506">
    <property type="term" value="F:iron ion binding"/>
    <property type="evidence" value="ECO:0007669"/>
    <property type="project" value="InterPro"/>
</dbReference>
<dbReference type="NCBIfam" id="TIGR00332">
    <property type="entry name" value="neela_ferrous"/>
    <property type="match status" value="1"/>
</dbReference>
<accession>A0A7L6N607</accession>
<proteinExistence type="inferred from homology"/>
<evidence type="ECO:0000259" key="6">
    <source>
        <dbReference type="Pfam" id="PF01880"/>
    </source>
</evidence>
<feature type="domain" description="Desulfoferrodoxin ferrous iron-binding" evidence="6">
    <location>
        <begin position="38"/>
        <end position="121"/>
    </location>
</feature>
<comment type="similarity">
    <text evidence="1">Belongs to the desulfoferrodoxin family.</text>
</comment>
<evidence type="ECO:0000256" key="3">
    <source>
        <dbReference type="ARBA" id="ARBA00022723"/>
    </source>
</evidence>
<dbReference type="RefSeq" id="WP_312031545.1">
    <property type="nucleotide sequence ID" value="NZ_CP051151.1"/>
</dbReference>
<keyword evidence="4" id="KW-0249">Electron transport</keyword>
<evidence type="ECO:0000256" key="2">
    <source>
        <dbReference type="ARBA" id="ARBA00022448"/>
    </source>
</evidence>
<evidence type="ECO:0000256" key="1">
    <source>
        <dbReference type="ARBA" id="ARBA00005941"/>
    </source>
</evidence>
<dbReference type="InterPro" id="IPR002742">
    <property type="entry name" value="Desulfoferrodoxin_Fe-bd_dom"/>
</dbReference>
<dbReference type="InterPro" id="IPR051233">
    <property type="entry name" value="Desulfoferrodoxin_SOR"/>
</dbReference>
<name>A0A7L6N607_9MOLU</name>
<gene>
    <name evidence="7" type="ORF">HF295_07485</name>
</gene>
<sequence length="123" mass="14508">MNIYFCEKCKRICYTYPVDSPLDCCKQPMILLEAKKEEEGNEKHLPVIEKIGENKINVKVGSVEHPMLEKHFIQWIFIENGDRYLIKTFEPGDKPEADFVVDLNQPVKVYEYCNIHGLWMKEL</sequence>